<dbReference type="SUPFAM" id="SSF53335">
    <property type="entry name" value="S-adenosyl-L-methionine-dependent methyltransferases"/>
    <property type="match status" value="1"/>
</dbReference>
<dbReference type="RefSeq" id="WP_102766779.1">
    <property type="nucleotide sequence ID" value="NZ_POSP01000003.1"/>
</dbReference>
<sequence length="347" mass="38400">MKLATLKKLIFEKNVLSFLRLGGETQSLYRSAFASAADASGLLSLLHEAPRDSHSIAQALRVGPERHHALLAWLDCGLGVGELALRGGRYHLKGKLSRLLARPRNDVTAAMFAEVTRYHFDAILAAPTRLREGRAYTLDDQDGALIARSSRILEPFVEEAIDWAFAQDPQPPQRVLEVGCGAGHYLSYMLRQWPQMRLSAIDMQAEVVASARAHLKAQGLLERVSLQEAQLFELAPPPAGQGFDLITLHNNFYYFKTDERRALLDHVAGLLAPDGRLLITSSCQGGSPAVAALHLWWTLSDIDAGLPRRDQLLGLLQEAGWRDATHRQLLPGESYYGFLARRPAQAQ</sequence>
<reference evidence="4 5" key="1">
    <citation type="submission" date="2018-01" db="EMBL/GenBank/DDBJ databases">
        <title>Draft genome sequence of Paucibacter aquatile CR182 isolated from freshwater of the Nakdong River.</title>
        <authorList>
            <person name="Choi A."/>
            <person name="Chung E.J."/>
        </authorList>
    </citation>
    <scope>NUCLEOTIDE SEQUENCE [LARGE SCALE GENOMIC DNA]</scope>
    <source>
        <strain evidence="4 5">CR182</strain>
    </source>
</reference>
<evidence type="ECO:0000259" key="3">
    <source>
        <dbReference type="Pfam" id="PF13649"/>
    </source>
</evidence>
<evidence type="ECO:0000313" key="5">
    <source>
        <dbReference type="Proteomes" id="UP000235916"/>
    </source>
</evidence>
<organism evidence="4 5">
    <name type="scientific">Kinneretia aquatilis</name>
    <dbReference type="NCBI Taxonomy" id="2070761"/>
    <lineage>
        <taxon>Bacteria</taxon>
        <taxon>Pseudomonadati</taxon>
        <taxon>Pseudomonadota</taxon>
        <taxon>Betaproteobacteria</taxon>
        <taxon>Burkholderiales</taxon>
        <taxon>Sphaerotilaceae</taxon>
        <taxon>Roseateles</taxon>
    </lineage>
</organism>
<keyword evidence="5" id="KW-1185">Reference proteome</keyword>
<dbReference type="Proteomes" id="UP000235916">
    <property type="component" value="Unassembled WGS sequence"/>
</dbReference>
<accession>A0A2N8KTS2</accession>
<dbReference type="Pfam" id="PF13649">
    <property type="entry name" value="Methyltransf_25"/>
    <property type="match status" value="1"/>
</dbReference>
<dbReference type="InterPro" id="IPR029063">
    <property type="entry name" value="SAM-dependent_MTases_sf"/>
</dbReference>
<feature type="domain" description="Methyltransferase" evidence="3">
    <location>
        <begin position="175"/>
        <end position="275"/>
    </location>
</feature>
<dbReference type="GO" id="GO:0008168">
    <property type="term" value="F:methyltransferase activity"/>
    <property type="evidence" value="ECO:0007669"/>
    <property type="project" value="UniProtKB-KW"/>
</dbReference>
<comment type="caution">
    <text evidence="4">The sequence shown here is derived from an EMBL/GenBank/DDBJ whole genome shotgun (WGS) entry which is preliminary data.</text>
</comment>
<proteinExistence type="predicted"/>
<name>A0A2N8KTS2_9BURK</name>
<keyword evidence="2 4" id="KW-0808">Transferase</keyword>
<dbReference type="AlphaFoldDB" id="A0A2N8KTS2"/>
<evidence type="ECO:0000256" key="1">
    <source>
        <dbReference type="ARBA" id="ARBA00022603"/>
    </source>
</evidence>
<evidence type="ECO:0000313" key="4">
    <source>
        <dbReference type="EMBL" id="PND36857.1"/>
    </source>
</evidence>
<protein>
    <submittedName>
        <fullName evidence="4">Class I SAM-dependent methyltransferase</fullName>
    </submittedName>
</protein>
<dbReference type="OrthoDB" id="9760689at2"/>
<gene>
    <name evidence="4" type="ORF">C1O66_04435</name>
</gene>
<keyword evidence="1 4" id="KW-0489">Methyltransferase</keyword>
<dbReference type="PANTHER" id="PTHR43861:SF1">
    <property type="entry name" value="TRANS-ACONITATE 2-METHYLTRANSFERASE"/>
    <property type="match status" value="1"/>
</dbReference>
<dbReference type="GO" id="GO:0032259">
    <property type="term" value="P:methylation"/>
    <property type="evidence" value="ECO:0007669"/>
    <property type="project" value="UniProtKB-KW"/>
</dbReference>
<dbReference type="EMBL" id="POSP01000003">
    <property type="protein sequence ID" value="PND36857.1"/>
    <property type="molecule type" value="Genomic_DNA"/>
</dbReference>
<dbReference type="InterPro" id="IPR041698">
    <property type="entry name" value="Methyltransf_25"/>
</dbReference>
<dbReference type="PANTHER" id="PTHR43861">
    <property type="entry name" value="TRANS-ACONITATE 2-METHYLTRANSFERASE-RELATED"/>
    <property type="match status" value="1"/>
</dbReference>
<dbReference type="CDD" id="cd02440">
    <property type="entry name" value="AdoMet_MTases"/>
    <property type="match status" value="1"/>
</dbReference>
<evidence type="ECO:0000256" key="2">
    <source>
        <dbReference type="ARBA" id="ARBA00022679"/>
    </source>
</evidence>
<dbReference type="Gene3D" id="3.40.50.150">
    <property type="entry name" value="Vaccinia Virus protein VP39"/>
    <property type="match status" value="1"/>
</dbReference>